<dbReference type="InterPro" id="IPR002104">
    <property type="entry name" value="Integrase_catalytic"/>
</dbReference>
<dbReference type="PROSITE" id="PS51898">
    <property type="entry name" value="TYR_RECOMBINASE"/>
    <property type="match status" value="1"/>
</dbReference>
<organism evidence="3 4">
    <name type="scientific">Brevibacterium otitidis</name>
    <dbReference type="NCBI Taxonomy" id="53364"/>
    <lineage>
        <taxon>Bacteria</taxon>
        <taxon>Bacillati</taxon>
        <taxon>Actinomycetota</taxon>
        <taxon>Actinomycetes</taxon>
        <taxon>Micrococcales</taxon>
        <taxon>Brevibacteriaceae</taxon>
        <taxon>Brevibacterium</taxon>
    </lineage>
</organism>
<dbReference type="Gene3D" id="1.10.443.10">
    <property type="entry name" value="Intergrase catalytic core"/>
    <property type="match status" value="1"/>
</dbReference>
<sequence>MRHDRPYPPRRIVAAVDVLLGTGMRLGELLALTWDDVDLDAVPAVIEVSGTLTRDADTRELFRQGLPKTDRSERELFLPAFTTASLRKWREEASPHTQIVFPGATGKWRDGSSFRKHLNEVAALAGLGRVNPHKLRRTVATAVYRAESLKHAGAQLGHSELGVTSKHHVARSNRGPVEVVGILDELVTAEL</sequence>
<evidence type="ECO:0000313" key="3">
    <source>
        <dbReference type="EMBL" id="MFB9775085.1"/>
    </source>
</evidence>
<dbReference type="Pfam" id="PF00589">
    <property type="entry name" value="Phage_integrase"/>
    <property type="match status" value="1"/>
</dbReference>
<dbReference type="PANTHER" id="PTHR30349:SF94">
    <property type="entry name" value="INTEGRASE_RECOMBINASE HI_1414-RELATED"/>
    <property type="match status" value="1"/>
</dbReference>
<dbReference type="SUPFAM" id="SSF56349">
    <property type="entry name" value="DNA breaking-rejoining enzymes"/>
    <property type="match status" value="1"/>
</dbReference>
<evidence type="ECO:0000259" key="2">
    <source>
        <dbReference type="PROSITE" id="PS51898"/>
    </source>
</evidence>
<dbReference type="Proteomes" id="UP001589707">
    <property type="component" value="Unassembled WGS sequence"/>
</dbReference>
<comment type="caution">
    <text evidence="3">The sequence shown here is derived from an EMBL/GenBank/DDBJ whole genome shotgun (WGS) entry which is preliminary data.</text>
</comment>
<accession>A0ABV5WY41</accession>
<keyword evidence="1" id="KW-0233">DNA recombination</keyword>
<protein>
    <submittedName>
        <fullName evidence="3">Tyrosine-type recombinase/integrase</fullName>
    </submittedName>
</protein>
<dbReference type="CDD" id="cd01189">
    <property type="entry name" value="INT_ICEBs1_C_like"/>
    <property type="match status" value="1"/>
</dbReference>
<keyword evidence="4" id="KW-1185">Reference proteome</keyword>
<dbReference type="InterPro" id="IPR013762">
    <property type="entry name" value="Integrase-like_cat_sf"/>
</dbReference>
<reference evidence="3 4" key="1">
    <citation type="submission" date="2024-09" db="EMBL/GenBank/DDBJ databases">
        <authorList>
            <person name="Sun Q."/>
            <person name="Mori K."/>
        </authorList>
    </citation>
    <scope>NUCLEOTIDE SEQUENCE [LARGE SCALE GENOMIC DNA]</scope>
    <source>
        <strain evidence="3 4">JCM 11683</strain>
    </source>
</reference>
<dbReference type="EMBL" id="JBHMAU010000018">
    <property type="protein sequence ID" value="MFB9775085.1"/>
    <property type="molecule type" value="Genomic_DNA"/>
</dbReference>
<evidence type="ECO:0000256" key="1">
    <source>
        <dbReference type="ARBA" id="ARBA00023172"/>
    </source>
</evidence>
<feature type="domain" description="Tyr recombinase" evidence="2">
    <location>
        <begin position="1"/>
        <end position="181"/>
    </location>
</feature>
<dbReference type="PANTHER" id="PTHR30349">
    <property type="entry name" value="PHAGE INTEGRASE-RELATED"/>
    <property type="match status" value="1"/>
</dbReference>
<evidence type="ECO:0000313" key="4">
    <source>
        <dbReference type="Proteomes" id="UP001589707"/>
    </source>
</evidence>
<dbReference type="RefSeq" id="WP_376837907.1">
    <property type="nucleotide sequence ID" value="NZ_JBHMAU010000018.1"/>
</dbReference>
<dbReference type="InterPro" id="IPR011010">
    <property type="entry name" value="DNA_brk_join_enz"/>
</dbReference>
<name>A0ABV5WY41_9MICO</name>
<proteinExistence type="predicted"/>
<dbReference type="InterPro" id="IPR050090">
    <property type="entry name" value="Tyrosine_recombinase_XerCD"/>
</dbReference>
<gene>
    <name evidence="3" type="ORF">ACFFN1_01410</name>
</gene>